<keyword evidence="3" id="KW-1185">Reference proteome</keyword>
<dbReference type="AlphaFoldDB" id="A0ABD0LM02"/>
<gene>
    <name evidence="2" type="ORF">BaRGS_00008569</name>
</gene>
<evidence type="ECO:0000313" key="2">
    <source>
        <dbReference type="EMBL" id="KAK7500022.1"/>
    </source>
</evidence>
<feature type="region of interest" description="Disordered" evidence="1">
    <location>
        <begin position="55"/>
        <end position="118"/>
    </location>
</feature>
<evidence type="ECO:0000313" key="3">
    <source>
        <dbReference type="Proteomes" id="UP001519460"/>
    </source>
</evidence>
<sequence length="118" mass="12665">MECTYFSEITNSWEIGVRTRPQTSRGFTNHAPPTPDFSPPLPLCFVSTPSPPHLTCLPPPSTPAPSPPLSCPPDNGEDKKSKQGARKALLFVKGAGGSPSKLFQFRQGGDRGQVIDGF</sequence>
<reference evidence="2 3" key="1">
    <citation type="journal article" date="2023" name="Sci. Data">
        <title>Genome assembly of the Korean intertidal mud-creeper Batillaria attramentaria.</title>
        <authorList>
            <person name="Patra A.K."/>
            <person name="Ho P.T."/>
            <person name="Jun S."/>
            <person name="Lee S.J."/>
            <person name="Kim Y."/>
            <person name="Won Y.J."/>
        </authorList>
    </citation>
    <scope>NUCLEOTIDE SEQUENCE [LARGE SCALE GENOMIC DNA]</scope>
    <source>
        <strain evidence="2">Wonlab-2016</strain>
    </source>
</reference>
<dbReference type="Proteomes" id="UP001519460">
    <property type="component" value="Unassembled WGS sequence"/>
</dbReference>
<evidence type="ECO:0000256" key="1">
    <source>
        <dbReference type="SAM" id="MobiDB-lite"/>
    </source>
</evidence>
<accession>A0ABD0LM02</accession>
<proteinExistence type="predicted"/>
<feature type="compositionally biased region" description="Pro residues" evidence="1">
    <location>
        <begin position="55"/>
        <end position="71"/>
    </location>
</feature>
<name>A0ABD0LM02_9CAEN</name>
<organism evidence="2 3">
    <name type="scientific">Batillaria attramentaria</name>
    <dbReference type="NCBI Taxonomy" id="370345"/>
    <lineage>
        <taxon>Eukaryota</taxon>
        <taxon>Metazoa</taxon>
        <taxon>Spiralia</taxon>
        <taxon>Lophotrochozoa</taxon>
        <taxon>Mollusca</taxon>
        <taxon>Gastropoda</taxon>
        <taxon>Caenogastropoda</taxon>
        <taxon>Sorbeoconcha</taxon>
        <taxon>Cerithioidea</taxon>
        <taxon>Batillariidae</taxon>
        <taxon>Batillaria</taxon>
    </lineage>
</organism>
<dbReference type="EMBL" id="JACVVK020000039">
    <property type="protein sequence ID" value="KAK7500022.1"/>
    <property type="molecule type" value="Genomic_DNA"/>
</dbReference>
<comment type="caution">
    <text evidence="2">The sequence shown here is derived from an EMBL/GenBank/DDBJ whole genome shotgun (WGS) entry which is preliminary data.</text>
</comment>
<protein>
    <submittedName>
        <fullName evidence="2">Uncharacterized protein</fullName>
    </submittedName>
</protein>